<dbReference type="PROSITE" id="PS51257">
    <property type="entry name" value="PROKAR_LIPOPROTEIN"/>
    <property type="match status" value="1"/>
</dbReference>
<dbReference type="InterPro" id="IPR051010">
    <property type="entry name" value="BCAA_transport"/>
</dbReference>
<gene>
    <name evidence="5" type="ORF">OG563_47495</name>
</gene>
<feature type="signal peptide" evidence="3">
    <location>
        <begin position="1"/>
        <end position="24"/>
    </location>
</feature>
<proteinExistence type="inferred from homology"/>
<evidence type="ECO:0000313" key="5">
    <source>
        <dbReference type="EMBL" id="WUV46596.1"/>
    </source>
</evidence>
<dbReference type="InterPro" id="IPR028081">
    <property type="entry name" value="Leu-bd"/>
</dbReference>
<sequence length="393" mass="40101">MRSSLVLRKRLIFAQAVMVTATLAACGGSGSATSGNTVKILVTAPLSSPAFSIPQVLSGAKAAAASINASGGVEGKQIEIVSCNDQSNPNQASQCAQTAVAEQVSAVTGYFLFGPQIFDATKAAGIPVLDSRPVSPTAGTSPNSFPMNAGNFSIYPGIARRLVEKGNKNIVVVPVNNAAGNFNGKLAAQGVEAAGGTVVRTVNTPVGAPDYSPYVHQALEEGNTEAIIYVGTPEDFPKFVLAAKQAGFSGHIGATIGHVPPEIAKAIADSGITIFASSAYYLPPAPQAGLFASDMAKYEPASSVDVFSAGTWAAVNAVANALKGKPATDSKSLMAALSSSSALDVGAIMPKVDFTKAGPVADYPRLTNADIVVVQVVNGSYETADAFFDPFVR</sequence>
<dbReference type="InterPro" id="IPR028082">
    <property type="entry name" value="Peripla_BP_I"/>
</dbReference>
<name>A0ABZ1YXI6_9NOCA</name>
<protein>
    <submittedName>
        <fullName evidence="5">ABC transporter substrate-binding protein</fullName>
    </submittedName>
</protein>
<dbReference type="PANTHER" id="PTHR30483">
    <property type="entry name" value="LEUCINE-SPECIFIC-BINDING PROTEIN"/>
    <property type="match status" value="1"/>
</dbReference>
<keyword evidence="2 3" id="KW-0732">Signal</keyword>
<dbReference type="Proteomes" id="UP001432062">
    <property type="component" value="Chromosome"/>
</dbReference>
<comment type="similarity">
    <text evidence="1">Belongs to the leucine-binding protein family.</text>
</comment>
<dbReference type="CDD" id="cd06268">
    <property type="entry name" value="PBP1_ABC_transporter_LIVBP-like"/>
    <property type="match status" value="1"/>
</dbReference>
<organism evidence="5 6">
    <name type="scientific">Nocardia vinacea</name>
    <dbReference type="NCBI Taxonomy" id="96468"/>
    <lineage>
        <taxon>Bacteria</taxon>
        <taxon>Bacillati</taxon>
        <taxon>Actinomycetota</taxon>
        <taxon>Actinomycetes</taxon>
        <taxon>Mycobacteriales</taxon>
        <taxon>Nocardiaceae</taxon>
        <taxon>Nocardia</taxon>
    </lineage>
</organism>
<keyword evidence="6" id="KW-1185">Reference proteome</keyword>
<dbReference type="Pfam" id="PF13458">
    <property type="entry name" value="Peripla_BP_6"/>
    <property type="match status" value="1"/>
</dbReference>
<dbReference type="SUPFAM" id="SSF53822">
    <property type="entry name" value="Periplasmic binding protein-like I"/>
    <property type="match status" value="1"/>
</dbReference>
<evidence type="ECO:0000256" key="3">
    <source>
        <dbReference type="SAM" id="SignalP"/>
    </source>
</evidence>
<dbReference type="EMBL" id="CP109441">
    <property type="protein sequence ID" value="WUV46596.1"/>
    <property type="molecule type" value="Genomic_DNA"/>
</dbReference>
<reference evidence="5" key="1">
    <citation type="submission" date="2022-10" db="EMBL/GenBank/DDBJ databases">
        <title>The complete genomes of actinobacterial strains from the NBC collection.</title>
        <authorList>
            <person name="Joergensen T.S."/>
            <person name="Alvarez Arevalo M."/>
            <person name="Sterndorff E.B."/>
            <person name="Faurdal D."/>
            <person name="Vuksanovic O."/>
            <person name="Mourched A.-S."/>
            <person name="Charusanti P."/>
            <person name="Shaw S."/>
            <person name="Blin K."/>
            <person name="Weber T."/>
        </authorList>
    </citation>
    <scope>NUCLEOTIDE SEQUENCE</scope>
    <source>
        <strain evidence="5">NBC_01482</strain>
    </source>
</reference>
<feature type="chain" id="PRO_5045348892" evidence="3">
    <location>
        <begin position="25"/>
        <end position="393"/>
    </location>
</feature>
<evidence type="ECO:0000256" key="2">
    <source>
        <dbReference type="ARBA" id="ARBA00022729"/>
    </source>
</evidence>
<accession>A0ABZ1YXI6</accession>
<dbReference type="PANTHER" id="PTHR30483:SF6">
    <property type="entry name" value="PERIPLASMIC BINDING PROTEIN OF ABC TRANSPORTER FOR NATURAL AMINO ACIDS"/>
    <property type="match status" value="1"/>
</dbReference>
<evidence type="ECO:0000259" key="4">
    <source>
        <dbReference type="Pfam" id="PF13458"/>
    </source>
</evidence>
<feature type="domain" description="Leucine-binding protein" evidence="4">
    <location>
        <begin position="37"/>
        <end position="357"/>
    </location>
</feature>
<dbReference type="RefSeq" id="WP_329410456.1">
    <property type="nucleotide sequence ID" value="NZ_CP109441.1"/>
</dbReference>
<evidence type="ECO:0000256" key="1">
    <source>
        <dbReference type="ARBA" id="ARBA00010062"/>
    </source>
</evidence>
<dbReference type="Gene3D" id="3.40.50.2300">
    <property type="match status" value="2"/>
</dbReference>
<evidence type="ECO:0000313" key="6">
    <source>
        <dbReference type="Proteomes" id="UP001432062"/>
    </source>
</evidence>